<dbReference type="OrthoDB" id="3182968at2"/>
<dbReference type="InterPro" id="IPR051258">
    <property type="entry name" value="Diverse_Substrate_Transporter"/>
</dbReference>
<evidence type="ECO:0000313" key="10">
    <source>
        <dbReference type="Proteomes" id="UP000334990"/>
    </source>
</evidence>
<keyword evidence="5 7" id="KW-1133">Transmembrane helix</keyword>
<dbReference type="Pfam" id="PF00892">
    <property type="entry name" value="EamA"/>
    <property type="match status" value="2"/>
</dbReference>
<feature type="domain" description="EamA" evidence="8">
    <location>
        <begin position="154"/>
        <end position="284"/>
    </location>
</feature>
<keyword evidence="3" id="KW-1003">Cell membrane</keyword>
<evidence type="ECO:0000256" key="7">
    <source>
        <dbReference type="SAM" id="Phobius"/>
    </source>
</evidence>
<evidence type="ECO:0000256" key="5">
    <source>
        <dbReference type="ARBA" id="ARBA00022989"/>
    </source>
</evidence>
<comment type="caution">
    <text evidence="9">The sequence shown here is derived from an EMBL/GenBank/DDBJ whole genome shotgun (WGS) entry which is preliminary data.</text>
</comment>
<keyword evidence="10" id="KW-1185">Reference proteome</keyword>
<dbReference type="PANTHER" id="PTHR42920:SF5">
    <property type="entry name" value="EAMA DOMAIN-CONTAINING PROTEIN"/>
    <property type="match status" value="1"/>
</dbReference>
<evidence type="ECO:0000256" key="2">
    <source>
        <dbReference type="ARBA" id="ARBA00007362"/>
    </source>
</evidence>
<feature type="transmembrane region" description="Helical" evidence="7">
    <location>
        <begin position="30"/>
        <end position="53"/>
    </location>
</feature>
<keyword evidence="4 7" id="KW-0812">Transmembrane</keyword>
<dbReference type="SUPFAM" id="SSF103481">
    <property type="entry name" value="Multidrug resistance efflux transporter EmrE"/>
    <property type="match status" value="2"/>
</dbReference>
<keyword evidence="6 7" id="KW-0472">Membrane</keyword>
<feature type="transmembrane region" description="Helical" evidence="7">
    <location>
        <begin position="65"/>
        <end position="88"/>
    </location>
</feature>
<dbReference type="RefSeq" id="WP_155334934.1">
    <property type="nucleotide sequence ID" value="NZ_BAAABN010000094.1"/>
</dbReference>
<accession>A0A5M3VNZ5</accession>
<dbReference type="EMBL" id="BLAD01000036">
    <property type="protein sequence ID" value="GER98514.1"/>
    <property type="molecule type" value="Genomic_DNA"/>
</dbReference>
<feature type="transmembrane region" description="Helical" evidence="7">
    <location>
        <begin position="94"/>
        <end position="113"/>
    </location>
</feature>
<dbReference type="Proteomes" id="UP000334990">
    <property type="component" value="Unassembled WGS sequence"/>
</dbReference>
<evidence type="ECO:0000256" key="6">
    <source>
        <dbReference type="ARBA" id="ARBA00023136"/>
    </source>
</evidence>
<sequence>MNRSYLAGIAALVSVTAIWGSTFPLTKDLLLRLPVADLFVVRFAIAAAVLVAIRPKALVGLAGRTWLTGVALGLVYGAALVVQTFALIELPSSVSGFVTGSYLVLTPLLAWVWTRAVPERRTWLAVVLATAGMAAFTLLSGGGTGGVIEAGPVALTLLSAVLYAVHIVALGRWSTPAEAYPLSIIQILTLTVIMGVAAAPGGVALPATTGDWLGVLYLATIAGAFTFLAQTWAQAHVPPTAAAVVISAEPLWATGFAFALYDETVTWPVLVGGGCVIAAMILVAWPRREATVPDWLPEEATCPASPVPPCL</sequence>
<evidence type="ECO:0000259" key="8">
    <source>
        <dbReference type="Pfam" id="PF00892"/>
    </source>
</evidence>
<comment type="similarity">
    <text evidence="2">Belongs to the EamA transporter family.</text>
</comment>
<feature type="domain" description="EamA" evidence="8">
    <location>
        <begin position="7"/>
        <end position="135"/>
    </location>
</feature>
<feature type="transmembrane region" description="Helical" evidence="7">
    <location>
        <begin position="180"/>
        <end position="200"/>
    </location>
</feature>
<evidence type="ECO:0000313" key="9">
    <source>
        <dbReference type="EMBL" id="GER98514.1"/>
    </source>
</evidence>
<gene>
    <name evidence="9" type="ORF">Acor_05760</name>
</gene>
<organism evidence="9 10">
    <name type="scientific">Acrocarpospora corrugata</name>
    <dbReference type="NCBI Taxonomy" id="35763"/>
    <lineage>
        <taxon>Bacteria</taxon>
        <taxon>Bacillati</taxon>
        <taxon>Actinomycetota</taxon>
        <taxon>Actinomycetes</taxon>
        <taxon>Streptosporangiales</taxon>
        <taxon>Streptosporangiaceae</taxon>
        <taxon>Acrocarpospora</taxon>
    </lineage>
</organism>
<reference evidence="9 10" key="1">
    <citation type="submission" date="2019-10" db="EMBL/GenBank/DDBJ databases">
        <title>Whole genome shotgun sequence of Acrocarpospora corrugata NBRC 13972.</title>
        <authorList>
            <person name="Ichikawa N."/>
            <person name="Kimura A."/>
            <person name="Kitahashi Y."/>
            <person name="Komaki H."/>
            <person name="Oguchi A."/>
        </authorList>
    </citation>
    <scope>NUCLEOTIDE SEQUENCE [LARGE SCALE GENOMIC DNA]</scope>
    <source>
        <strain evidence="9 10">NBRC 13972</strain>
    </source>
</reference>
<dbReference type="PANTHER" id="PTHR42920">
    <property type="entry name" value="OS03G0707200 PROTEIN-RELATED"/>
    <property type="match status" value="1"/>
</dbReference>
<protein>
    <submittedName>
        <fullName evidence="9">Permease</fullName>
    </submittedName>
</protein>
<proteinExistence type="inferred from homology"/>
<evidence type="ECO:0000256" key="3">
    <source>
        <dbReference type="ARBA" id="ARBA00022475"/>
    </source>
</evidence>
<dbReference type="AlphaFoldDB" id="A0A5M3VNZ5"/>
<name>A0A5M3VNZ5_9ACTN</name>
<feature type="transmembrane region" description="Helical" evidence="7">
    <location>
        <begin position="212"/>
        <end position="229"/>
    </location>
</feature>
<dbReference type="InterPro" id="IPR037185">
    <property type="entry name" value="EmrE-like"/>
</dbReference>
<evidence type="ECO:0000256" key="1">
    <source>
        <dbReference type="ARBA" id="ARBA00004651"/>
    </source>
</evidence>
<feature type="transmembrane region" description="Helical" evidence="7">
    <location>
        <begin position="122"/>
        <end position="141"/>
    </location>
</feature>
<feature type="transmembrane region" description="Helical" evidence="7">
    <location>
        <begin position="267"/>
        <end position="285"/>
    </location>
</feature>
<evidence type="ECO:0000256" key="4">
    <source>
        <dbReference type="ARBA" id="ARBA00022692"/>
    </source>
</evidence>
<comment type="subcellular location">
    <subcellularLocation>
        <location evidence="1">Cell membrane</location>
        <topology evidence="1">Multi-pass membrane protein</topology>
    </subcellularLocation>
</comment>
<dbReference type="GO" id="GO:0005886">
    <property type="term" value="C:plasma membrane"/>
    <property type="evidence" value="ECO:0007669"/>
    <property type="project" value="UniProtKB-SubCell"/>
</dbReference>
<dbReference type="InterPro" id="IPR000620">
    <property type="entry name" value="EamA_dom"/>
</dbReference>